<dbReference type="PROSITE" id="PS51168">
    <property type="entry name" value="CHORISMATE_MUT_2"/>
    <property type="match status" value="1"/>
</dbReference>
<dbReference type="PANTHER" id="PTHR21022:SF19">
    <property type="entry name" value="PREPHENATE DEHYDRATASE-RELATED"/>
    <property type="match status" value="1"/>
</dbReference>
<evidence type="ECO:0000256" key="9">
    <source>
        <dbReference type="ARBA" id="ARBA00022605"/>
    </source>
</evidence>
<keyword evidence="10" id="KW-0057">Aromatic amino acid biosynthesis</keyword>
<evidence type="ECO:0000313" key="23">
    <source>
        <dbReference type="Proteomes" id="UP000319296"/>
    </source>
</evidence>
<dbReference type="SUPFAM" id="SSF48600">
    <property type="entry name" value="Chorismate mutase II"/>
    <property type="match status" value="1"/>
</dbReference>
<proteinExistence type="predicted"/>
<dbReference type="CDD" id="cd04905">
    <property type="entry name" value="ACT_CM-PDT"/>
    <property type="match status" value="1"/>
</dbReference>
<feature type="domain" description="ACT" evidence="21">
    <location>
        <begin position="279"/>
        <end position="356"/>
    </location>
</feature>
<dbReference type="EC" id="4.2.1.51" evidence="6"/>
<evidence type="ECO:0000256" key="17">
    <source>
        <dbReference type="ARBA" id="ARBA00047848"/>
    </source>
</evidence>
<dbReference type="InterPro" id="IPR002912">
    <property type="entry name" value="ACT_dom"/>
</dbReference>
<dbReference type="CDD" id="cd13630">
    <property type="entry name" value="PBP2_PDT_1"/>
    <property type="match status" value="1"/>
</dbReference>
<dbReference type="Pfam" id="PF00800">
    <property type="entry name" value="PDT"/>
    <property type="match status" value="1"/>
</dbReference>
<evidence type="ECO:0000256" key="7">
    <source>
        <dbReference type="ARBA" id="ARBA00014401"/>
    </source>
</evidence>
<dbReference type="EMBL" id="SGBB01000002">
    <property type="protein sequence ID" value="RZD19219.1"/>
    <property type="molecule type" value="Genomic_DNA"/>
</dbReference>
<keyword evidence="9" id="KW-0028">Amino-acid biosynthesis</keyword>
<gene>
    <name evidence="22" type="primary">pheA</name>
    <name evidence="22" type="ORF">EVG15_01930</name>
</gene>
<evidence type="ECO:0000256" key="8">
    <source>
        <dbReference type="ARBA" id="ARBA00022490"/>
    </source>
</evidence>
<evidence type="ECO:0000256" key="2">
    <source>
        <dbReference type="ARBA" id="ARBA00002364"/>
    </source>
</evidence>
<dbReference type="PROSITE" id="PS51671">
    <property type="entry name" value="ACT"/>
    <property type="match status" value="1"/>
</dbReference>
<dbReference type="Gene3D" id="3.30.70.260">
    <property type="match status" value="1"/>
</dbReference>
<dbReference type="GO" id="GO:0004106">
    <property type="term" value="F:chorismate mutase activity"/>
    <property type="evidence" value="ECO:0007669"/>
    <property type="project" value="UniProtKB-EC"/>
</dbReference>
<dbReference type="GO" id="GO:0004664">
    <property type="term" value="F:prephenate dehydratase activity"/>
    <property type="evidence" value="ECO:0007669"/>
    <property type="project" value="UniProtKB-EC"/>
</dbReference>
<evidence type="ECO:0000256" key="16">
    <source>
        <dbReference type="ARBA" id="ARBA00031520"/>
    </source>
</evidence>
<dbReference type="GO" id="GO:0005737">
    <property type="term" value="C:cytoplasm"/>
    <property type="evidence" value="ECO:0007669"/>
    <property type="project" value="UniProtKB-SubCell"/>
</dbReference>
<dbReference type="PROSITE" id="PS51171">
    <property type="entry name" value="PREPHENATE_DEHYDR_3"/>
    <property type="match status" value="1"/>
</dbReference>
<keyword evidence="13 22" id="KW-0456">Lyase</keyword>
<comment type="catalytic activity">
    <reaction evidence="1">
        <text>chorismate = prephenate</text>
        <dbReference type="Rhea" id="RHEA:13897"/>
        <dbReference type="ChEBI" id="CHEBI:29748"/>
        <dbReference type="ChEBI" id="CHEBI:29934"/>
        <dbReference type="EC" id="5.4.99.5"/>
    </reaction>
</comment>
<sequence>MFIMKELEDLRNKIDKIDKELVDILNKRGKIAVKIGEIKSINNKIYYNPARENKVYANVKLLNKGPLKNDHLVNIFREIISACISIEASIKISYLGPEGTFTHLAAIKRFGQSRTLIPVKTIGNVFDNVTKGLSEYGVVPVENTIEGMVNVTLDMFVNSDVTIIGEELIPISHFLYSKETDKEKIKKIYSHPQALAQCRNFLEENFKNAELIDAFSTADACKTVMQEAGSAAIASEAAGSIFGLNALFAHIEDFAGNYTRFLIISKGEKTVKTNNDKTSIMFSIKNSVGALYKILKPFYENQINITKIISRPSKKTNWDYLFFIDVDCHESEEKIKNAIENIKEFTIFVKLLGSYEHANV</sequence>
<comment type="pathway">
    <text evidence="5">Metabolic intermediate biosynthesis; prephenate biosynthesis; prephenate from chorismate: step 1/1.</text>
</comment>
<feature type="site" description="Essential for prephenate dehydratase activity" evidence="18">
    <location>
        <position position="259"/>
    </location>
</feature>
<dbReference type="PROSITE" id="PS00857">
    <property type="entry name" value="PREPHENATE_DEHYDR_1"/>
    <property type="match status" value="1"/>
</dbReference>
<feature type="domain" description="Prephenate dehydratase" evidence="20">
    <location>
        <begin position="91"/>
        <end position="266"/>
    </location>
</feature>
<comment type="caution">
    <text evidence="22">The sequence shown here is derived from an EMBL/GenBank/DDBJ whole genome shotgun (WGS) entry which is preliminary data.</text>
</comment>
<evidence type="ECO:0000256" key="18">
    <source>
        <dbReference type="PIRSR" id="PIRSR001500-2"/>
    </source>
</evidence>
<dbReference type="Pfam" id="PF01842">
    <property type="entry name" value="ACT"/>
    <property type="match status" value="1"/>
</dbReference>
<evidence type="ECO:0000256" key="4">
    <source>
        <dbReference type="ARBA" id="ARBA00004741"/>
    </source>
</evidence>
<dbReference type="InterPro" id="IPR036979">
    <property type="entry name" value="CM_dom_sf"/>
</dbReference>
<dbReference type="InterPro" id="IPR045865">
    <property type="entry name" value="ACT-like_dom_sf"/>
</dbReference>
<evidence type="ECO:0000259" key="20">
    <source>
        <dbReference type="PROSITE" id="PS51171"/>
    </source>
</evidence>
<dbReference type="Proteomes" id="UP000319296">
    <property type="component" value="Unassembled WGS sequence"/>
</dbReference>
<accession>A0A519BPT4</accession>
<dbReference type="PIRSF" id="PIRSF001500">
    <property type="entry name" value="Chor_mut_pdt_Ppr"/>
    <property type="match status" value="1"/>
</dbReference>
<comment type="function">
    <text evidence="2">Catalyzes the Claisen rearrangement of chorismate to prephenate and the decarboxylation/dehydration of prephenate to phenylpyruvate.</text>
</comment>
<dbReference type="InterPro" id="IPR008242">
    <property type="entry name" value="Chor_mutase/pphenate_deHydtase"/>
</dbReference>
<evidence type="ECO:0000256" key="14">
    <source>
        <dbReference type="ARBA" id="ARBA00023268"/>
    </source>
</evidence>
<evidence type="ECO:0000259" key="21">
    <source>
        <dbReference type="PROSITE" id="PS51671"/>
    </source>
</evidence>
<evidence type="ECO:0000256" key="6">
    <source>
        <dbReference type="ARBA" id="ARBA00013147"/>
    </source>
</evidence>
<dbReference type="Gene3D" id="1.20.59.10">
    <property type="entry name" value="Chorismate mutase"/>
    <property type="match status" value="1"/>
</dbReference>
<evidence type="ECO:0000259" key="19">
    <source>
        <dbReference type="PROSITE" id="PS51168"/>
    </source>
</evidence>
<comment type="catalytic activity">
    <reaction evidence="17">
        <text>prephenate + H(+) = 3-phenylpyruvate + CO2 + H2O</text>
        <dbReference type="Rhea" id="RHEA:21648"/>
        <dbReference type="ChEBI" id="CHEBI:15377"/>
        <dbReference type="ChEBI" id="CHEBI:15378"/>
        <dbReference type="ChEBI" id="CHEBI:16526"/>
        <dbReference type="ChEBI" id="CHEBI:18005"/>
        <dbReference type="ChEBI" id="CHEBI:29934"/>
        <dbReference type="EC" id="4.2.1.51"/>
    </reaction>
</comment>
<dbReference type="NCBIfam" id="NF008865">
    <property type="entry name" value="PRK11898.1"/>
    <property type="match status" value="1"/>
</dbReference>
<evidence type="ECO:0000313" key="22">
    <source>
        <dbReference type="EMBL" id="RZD19219.1"/>
    </source>
</evidence>
<dbReference type="FunFam" id="3.40.190.10:FF:000029">
    <property type="entry name" value="Chorismate mutase/Prephenate dehydratase"/>
    <property type="match status" value="1"/>
</dbReference>
<dbReference type="SUPFAM" id="SSF53850">
    <property type="entry name" value="Periplasmic binding protein-like II"/>
    <property type="match status" value="1"/>
</dbReference>
<evidence type="ECO:0000256" key="13">
    <source>
        <dbReference type="ARBA" id="ARBA00023239"/>
    </source>
</evidence>
<dbReference type="AlphaFoldDB" id="A0A519BPT4"/>
<evidence type="ECO:0000256" key="10">
    <source>
        <dbReference type="ARBA" id="ARBA00023141"/>
    </source>
</evidence>
<dbReference type="GO" id="GO:0009094">
    <property type="term" value="P:L-phenylalanine biosynthetic process"/>
    <property type="evidence" value="ECO:0007669"/>
    <property type="project" value="UniProtKB-UniPathway"/>
</dbReference>
<feature type="domain" description="Chorismate mutase" evidence="19">
    <location>
        <begin position="1"/>
        <end position="91"/>
    </location>
</feature>
<evidence type="ECO:0000256" key="11">
    <source>
        <dbReference type="ARBA" id="ARBA00023222"/>
    </source>
</evidence>
<dbReference type="SUPFAM" id="SSF55021">
    <property type="entry name" value="ACT-like"/>
    <property type="match status" value="1"/>
</dbReference>
<dbReference type="Pfam" id="PF01817">
    <property type="entry name" value="CM_2"/>
    <property type="match status" value="1"/>
</dbReference>
<reference evidence="22 23" key="1">
    <citation type="journal article" date="2019" name="ISME J.">
        <title>Insights into ecological role of a new deltaproteobacterial order Candidatus Acidulodesulfobacterales by metagenomics and metatranscriptomics.</title>
        <authorList>
            <person name="Tan S."/>
            <person name="Liu J."/>
            <person name="Fang Y."/>
            <person name="Hedlund B.P."/>
            <person name="Lian Z.H."/>
            <person name="Huang L.Y."/>
            <person name="Li J.T."/>
            <person name="Huang L.N."/>
            <person name="Li W.J."/>
            <person name="Jiang H.C."/>
            <person name="Dong H.L."/>
            <person name="Shu W.S."/>
        </authorList>
    </citation>
    <scope>NUCLEOTIDE SEQUENCE [LARGE SCALE GENOMIC DNA]</scope>
    <source>
        <strain evidence="22">AP1</strain>
    </source>
</reference>
<dbReference type="FunFam" id="3.30.70.260:FF:000012">
    <property type="entry name" value="Prephenate dehydratase"/>
    <property type="match status" value="1"/>
</dbReference>
<dbReference type="GO" id="GO:0046417">
    <property type="term" value="P:chorismate metabolic process"/>
    <property type="evidence" value="ECO:0007669"/>
    <property type="project" value="InterPro"/>
</dbReference>
<keyword evidence="12" id="KW-0413">Isomerase</keyword>
<evidence type="ECO:0000256" key="3">
    <source>
        <dbReference type="ARBA" id="ARBA00004496"/>
    </source>
</evidence>
<organism evidence="22 23">
    <name type="scientific">Candidatus Acididesulfobacter diazotrophicus</name>
    <dbReference type="NCBI Taxonomy" id="2597226"/>
    <lineage>
        <taxon>Bacteria</taxon>
        <taxon>Deltaproteobacteria</taxon>
        <taxon>Candidatus Acidulodesulfobacterales</taxon>
        <taxon>Candidatus Acididesulfobacter</taxon>
    </lineage>
</organism>
<dbReference type="FunFam" id="3.40.190.10:FF:000034">
    <property type="entry name" value="Chorismate mutase/prephenate dehydratase"/>
    <property type="match status" value="1"/>
</dbReference>
<keyword evidence="8" id="KW-0963">Cytoplasm</keyword>
<dbReference type="UniPathway" id="UPA00120">
    <property type="reaction ID" value="UER00203"/>
</dbReference>
<keyword evidence="14" id="KW-0511">Multifunctional enzyme</keyword>
<comment type="subcellular location">
    <subcellularLocation>
        <location evidence="3">Cytoplasm</location>
    </subcellularLocation>
</comment>
<evidence type="ECO:0000256" key="15">
    <source>
        <dbReference type="ARBA" id="ARBA00031175"/>
    </source>
</evidence>
<keyword evidence="11" id="KW-0584">Phenylalanine biosynthesis</keyword>
<dbReference type="InterPro" id="IPR036263">
    <property type="entry name" value="Chorismate_II_sf"/>
</dbReference>
<dbReference type="PANTHER" id="PTHR21022">
    <property type="entry name" value="PREPHENATE DEHYDRATASE P PROTEIN"/>
    <property type="match status" value="1"/>
</dbReference>
<evidence type="ECO:0000256" key="5">
    <source>
        <dbReference type="ARBA" id="ARBA00004817"/>
    </source>
</evidence>
<comment type="pathway">
    <text evidence="4">Amino-acid biosynthesis; L-phenylalanine biosynthesis; phenylpyruvate from prephenate: step 1/1.</text>
</comment>
<dbReference type="Gene3D" id="3.40.190.10">
    <property type="entry name" value="Periplasmic binding protein-like II"/>
    <property type="match status" value="2"/>
</dbReference>
<evidence type="ECO:0000256" key="1">
    <source>
        <dbReference type="ARBA" id="ARBA00000824"/>
    </source>
</evidence>
<evidence type="ECO:0000256" key="12">
    <source>
        <dbReference type="ARBA" id="ARBA00023235"/>
    </source>
</evidence>
<dbReference type="SMART" id="SM00830">
    <property type="entry name" value="CM_2"/>
    <property type="match status" value="1"/>
</dbReference>
<dbReference type="InterPro" id="IPR001086">
    <property type="entry name" value="Preph_deHydtase"/>
</dbReference>
<dbReference type="UniPathway" id="UPA00121">
    <property type="reaction ID" value="UER00345"/>
</dbReference>
<protein>
    <recommendedName>
        <fullName evidence="7">Bifunctional chorismate mutase/prephenate dehydratase</fullName>
        <ecNumber evidence="6">4.2.1.51</ecNumber>
    </recommendedName>
    <alternativeName>
        <fullName evidence="16">Chorismate mutase-prephenate dehydratase</fullName>
    </alternativeName>
    <alternativeName>
        <fullName evidence="15">p-protein</fullName>
    </alternativeName>
</protein>
<dbReference type="InterPro" id="IPR018528">
    <property type="entry name" value="Preph_deHydtase_CS"/>
</dbReference>
<name>A0A519BPT4_9DELT</name>
<dbReference type="InterPro" id="IPR002701">
    <property type="entry name" value="CM_II_prokaryot"/>
</dbReference>